<organism evidence="2 3">
    <name type="scientific">Paracoccus aminophilus JCM 7686</name>
    <dbReference type="NCBI Taxonomy" id="1367847"/>
    <lineage>
        <taxon>Bacteria</taxon>
        <taxon>Pseudomonadati</taxon>
        <taxon>Pseudomonadota</taxon>
        <taxon>Alphaproteobacteria</taxon>
        <taxon>Rhodobacterales</taxon>
        <taxon>Paracoccaceae</taxon>
        <taxon>Paracoccus</taxon>
    </lineage>
</organism>
<feature type="region of interest" description="Disordered" evidence="1">
    <location>
        <begin position="1"/>
        <end position="59"/>
    </location>
</feature>
<feature type="compositionally biased region" description="Low complexity" evidence="1">
    <location>
        <begin position="23"/>
        <end position="59"/>
    </location>
</feature>
<evidence type="ECO:0000313" key="2">
    <source>
        <dbReference type="EMBL" id="AGT09449.1"/>
    </source>
</evidence>
<dbReference type="Proteomes" id="UP000015480">
    <property type="component" value="Chromosome"/>
</dbReference>
<keyword evidence="3" id="KW-1185">Reference proteome</keyword>
<dbReference type="STRING" id="1367847.JCM7686_2379"/>
<name>S5XPZ8_PARAH</name>
<feature type="compositionally biased region" description="Low complexity" evidence="1">
    <location>
        <begin position="1"/>
        <end position="16"/>
    </location>
</feature>
<dbReference type="SUPFAM" id="SSF53448">
    <property type="entry name" value="Nucleotide-diphospho-sugar transferases"/>
    <property type="match status" value="1"/>
</dbReference>
<dbReference type="KEGG" id="pami:JCM7686_2379"/>
<proteinExistence type="predicted"/>
<dbReference type="InterPro" id="IPR029044">
    <property type="entry name" value="Nucleotide-diphossugar_trans"/>
</dbReference>
<sequence length="404" mass="43695">MAGFAAPKAAAAPEPASVTVSEQPTRPTRPAAPAVSAAATPAPSAPKAAKAAAPTPEAAPAPVQAPVQVQAQAQAQEQSFNILIVAQNGTLAREAVLFAASLRRNSPNWQGQLIVAEPLPEGAWSGARTRIPDAERALLTGYGAEILPFTARHFGRAYPYGNKIEALALLPAKENFIFFDTDTLILGPLDQIAFNFARPSASMRREGTWPEPPLYGPGYAEIWKSLYDRFQLPFETSLDPTRSEDDWERYLYFNAGWFFGSDPDLFGRRFLDAALKVQADPGEALACQSLDPWLDQATLPLVIHSFLGGRPGPELDGLDGAVTCHYRNLSLLYAREPEAALSEVETLLADPKIAALFAQDAGAQKLVVQGEGRKVLRPLFAGGLPPSEKAMRQVLKRSELWFPQ</sequence>
<accession>S5XPZ8</accession>
<dbReference type="eggNOG" id="ENOG502Z7YS">
    <property type="taxonomic scope" value="Bacteria"/>
</dbReference>
<dbReference type="AlphaFoldDB" id="S5XPZ8"/>
<evidence type="ECO:0000256" key="1">
    <source>
        <dbReference type="SAM" id="MobiDB-lite"/>
    </source>
</evidence>
<evidence type="ECO:0000313" key="3">
    <source>
        <dbReference type="Proteomes" id="UP000015480"/>
    </source>
</evidence>
<dbReference type="EMBL" id="CP006650">
    <property type="protein sequence ID" value="AGT09449.1"/>
    <property type="molecule type" value="Genomic_DNA"/>
</dbReference>
<dbReference type="HOGENOM" id="CLU_826187_0_0_5"/>
<gene>
    <name evidence="2" type="ORF">JCM7686_2379</name>
</gene>
<reference evidence="2 3" key="1">
    <citation type="journal article" date="2014" name="BMC Genomics">
        <title>Architecture and functions of a multipartite genome of the methylotrophic bacterium Paracoccus aminophilus JCM 7686, containing primary and secondary chromids.</title>
        <authorList>
            <person name="Dziewit L."/>
            <person name="Czarnecki J."/>
            <person name="Wibberg D."/>
            <person name="Radlinska M."/>
            <person name="Mrozek P."/>
            <person name="Szymczak M."/>
            <person name="Schluter A."/>
            <person name="Puhler A."/>
            <person name="Bartosik D."/>
        </authorList>
    </citation>
    <scope>NUCLEOTIDE SEQUENCE [LARGE SCALE GENOMIC DNA]</scope>
    <source>
        <strain evidence="2">JCM 7686</strain>
    </source>
</reference>
<dbReference type="PATRIC" id="fig|1367847.3.peg.2378"/>
<protein>
    <submittedName>
        <fullName evidence="2">Uncharacterized protein</fullName>
    </submittedName>
</protein>